<sequence length="431" mass="49156">MDRTSGSVRREYIRSTRNADSLALLNLFKRGYWKRLWVVQEVLLARNKTVYCGHSHHPWEIYQTAADIFWDKDSDPHIRQGPSSFPDRNALRQLGDESLLEVLRVCRKKLSENPRDKVFGILGLLSEETQRDFPVDYSQSVKAVYTDVVDHLVSTTDSLDVIREAIHFPLHVNSTDLPSWCPDWSHIPEVSGLGRTFGFAASRNASGPTKARYWFYDERRKLEISAIRIDSVKATGVTVGTFCAAQDYLTAFLQWRAVLLHELNIDDGNESHPMHKAFCRTLCLGQVPPEWSQPEAWRDLCYHVFAALTRERMPRMPMSEDLKRCADATGLLEPRLRRKFLQDHFGNRMMGRSLCITEGGLVGMGSGYMTANDVIVVPFGCSTPILLRPEGRGNEYRYVGDVYIDGYMHGEAVVQMEAKDAKRVVSKYVLC</sequence>
<evidence type="ECO:0008006" key="3">
    <source>
        <dbReference type="Google" id="ProtNLM"/>
    </source>
</evidence>
<dbReference type="OrthoDB" id="3548654at2759"/>
<keyword evidence="2" id="KW-1185">Reference proteome</keyword>
<reference evidence="1" key="1">
    <citation type="submission" date="2019-04" db="EMBL/GenBank/DDBJ databases">
        <title>Sequencing of skin fungus with MAO and IRED activity.</title>
        <authorList>
            <person name="Marsaioli A.J."/>
            <person name="Bonatto J.M.C."/>
            <person name="Reis Junior O."/>
        </authorList>
    </citation>
    <scope>NUCLEOTIDE SEQUENCE</scope>
    <source>
        <strain evidence="1">30M1</strain>
    </source>
</reference>
<dbReference type="Proteomes" id="UP000801428">
    <property type="component" value="Unassembled WGS sequence"/>
</dbReference>
<dbReference type="Pfam" id="PF26639">
    <property type="entry name" value="Het-6_barrel"/>
    <property type="match status" value="1"/>
</dbReference>
<dbReference type="AlphaFoldDB" id="A0A9P4WA31"/>
<evidence type="ECO:0000313" key="2">
    <source>
        <dbReference type="Proteomes" id="UP000801428"/>
    </source>
</evidence>
<dbReference type="InterPro" id="IPR052895">
    <property type="entry name" value="HetReg/Transcr_Mod"/>
</dbReference>
<evidence type="ECO:0000313" key="1">
    <source>
        <dbReference type="EMBL" id="KAF3001383.1"/>
    </source>
</evidence>
<dbReference type="EMBL" id="SWKU01000013">
    <property type="protein sequence ID" value="KAF3001383.1"/>
    <property type="molecule type" value="Genomic_DNA"/>
</dbReference>
<accession>A0A9P4WA31</accession>
<protein>
    <recommendedName>
        <fullName evidence="3">Heterokaryon incompatibility domain-containing protein</fullName>
    </recommendedName>
</protein>
<name>A0A9P4WA31_CURKU</name>
<proteinExistence type="predicted"/>
<gene>
    <name evidence="1" type="ORF">E8E13_006867</name>
</gene>
<dbReference type="PANTHER" id="PTHR24148:SF73">
    <property type="entry name" value="HET DOMAIN PROTEIN (AFU_ORTHOLOGUE AFUA_8G01020)"/>
    <property type="match status" value="1"/>
</dbReference>
<organism evidence="1 2">
    <name type="scientific">Curvularia kusanoi</name>
    <name type="common">Cochliobolus kusanoi</name>
    <dbReference type="NCBI Taxonomy" id="90978"/>
    <lineage>
        <taxon>Eukaryota</taxon>
        <taxon>Fungi</taxon>
        <taxon>Dikarya</taxon>
        <taxon>Ascomycota</taxon>
        <taxon>Pezizomycotina</taxon>
        <taxon>Dothideomycetes</taxon>
        <taxon>Pleosporomycetidae</taxon>
        <taxon>Pleosporales</taxon>
        <taxon>Pleosporineae</taxon>
        <taxon>Pleosporaceae</taxon>
        <taxon>Curvularia</taxon>
    </lineage>
</organism>
<comment type="caution">
    <text evidence="1">The sequence shown here is derived from an EMBL/GenBank/DDBJ whole genome shotgun (WGS) entry which is preliminary data.</text>
</comment>
<dbReference type="PANTHER" id="PTHR24148">
    <property type="entry name" value="ANKYRIN REPEAT DOMAIN-CONTAINING PROTEIN 39 HOMOLOG-RELATED"/>
    <property type="match status" value="1"/>
</dbReference>